<dbReference type="Pfam" id="PF00089">
    <property type="entry name" value="Trypsin"/>
    <property type="match status" value="1"/>
</dbReference>
<dbReference type="Gene3D" id="2.40.10.10">
    <property type="entry name" value="Trypsin-like serine proteases"/>
    <property type="match status" value="1"/>
</dbReference>
<accession>A0AAN9A4I5</accession>
<proteinExistence type="inferred from homology"/>
<feature type="signal peptide" evidence="9">
    <location>
        <begin position="1"/>
        <end position="18"/>
    </location>
</feature>
<dbReference type="PANTHER" id="PTHR24252">
    <property type="entry name" value="ACROSIN-RELATED"/>
    <property type="match status" value="1"/>
</dbReference>
<evidence type="ECO:0000256" key="6">
    <source>
        <dbReference type="ARBA" id="ARBA00023145"/>
    </source>
</evidence>
<gene>
    <name evidence="11" type="primary">PRSS2_4</name>
    <name evidence="11" type="ORF">SK128_020523</name>
</gene>
<dbReference type="FunFam" id="2.40.10.10:FF:000077">
    <property type="entry name" value="Predicted protein"/>
    <property type="match status" value="1"/>
</dbReference>
<evidence type="ECO:0000259" key="10">
    <source>
        <dbReference type="PROSITE" id="PS50240"/>
    </source>
</evidence>
<keyword evidence="4 8" id="KW-0378">Hydrolase</keyword>
<dbReference type="SUPFAM" id="SSF50494">
    <property type="entry name" value="Trypsin-like serine proteases"/>
    <property type="match status" value="1"/>
</dbReference>
<dbReference type="Proteomes" id="UP001381693">
    <property type="component" value="Unassembled WGS sequence"/>
</dbReference>
<evidence type="ECO:0000256" key="3">
    <source>
        <dbReference type="ARBA" id="ARBA00022729"/>
    </source>
</evidence>
<comment type="caution">
    <text evidence="11">The sequence shown here is derived from an EMBL/GenBank/DDBJ whole genome shotgun (WGS) entry which is preliminary data.</text>
</comment>
<dbReference type="EMBL" id="JAXCGZ010016990">
    <property type="protein sequence ID" value="KAK7069262.1"/>
    <property type="molecule type" value="Genomic_DNA"/>
</dbReference>
<keyword evidence="5 8" id="KW-0720">Serine protease</keyword>
<keyword evidence="2 8" id="KW-0645">Protease</keyword>
<keyword evidence="7" id="KW-1015">Disulfide bond</keyword>
<dbReference type="PRINTS" id="PR00722">
    <property type="entry name" value="CHYMOTRYPSIN"/>
</dbReference>
<dbReference type="PROSITE" id="PS50240">
    <property type="entry name" value="TRYPSIN_DOM"/>
    <property type="match status" value="1"/>
</dbReference>
<evidence type="ECO:0000256" key="2">
    <source>
        <dbReference type="ARBA" id="ARBA00022670"/>
    </source>
</evidence>
<protein>
    <submittedName>
        <fullName evidence="11">Trypsin-2</fullName>
    </submittedName>
</protein>
<keyword evidence="3 9" id="KW-0732">Signal</keyword>
<comment type="similarity">
    <text evidence="1">Belongs to the peptidase S1 family.</text>
</comment>
<evidence type="ECO:0000256" key="1">
    <source>
        <dbReference type="ARBA" id="ARBA00007664"/>
    </source>
</evidence>
<name>A0AAN9A4I5_HALRR</name>
<sequence length="267" mass="28165">MLSRITLLAIFSGALVTGLPSVPLQKGRLPKLDRIVGGVEVTPGEIPFQVSMQRDGLFGRSHSCGGSLLSSNFTITAGHCVDGVNPTKIFVVAGEHDLSVTSGDEQTRGTAELIVHEHFDEQTFTNDIALIRAEYPFALGGVIGTITLPGQMELIPPGTNCTTSGWGATVEGGTIPDILRKVDVPIVSDSVCRQSYGVTDIGDHMLCAGLAEGGKDSCQGDSGGPLVCNGTLHGLTSWGYGCARPNFPGVYTEVAYFRDWLDSKLVI</sequence>
<feature type="chain" id="PRO_5043049972" evidence="9">
    <location>
        <begin position="19"/>
        <end position="267"/>
    </location>
</feature>
<dbReference type="InterPro" id="IPR018114">
    <property type="entry name" value="TRYPSIN_HIS"/>
</dbReference>
<evidence type="ECO:0000256" key="4">
    <source>
        <dbReference type="ARBA" id="ARBA00022801"/>
    </source>
</evidence>
<dbReference type="PANTHER" id="PTHR24252:SF7">
    <property type="entry name" value="HYALIN"/>
    <property type="match status" value="1"/>
</dbReference>
<keyword evidence="6" id="KW-0865">Zymogen</keyword>
<evidence type="ECO:0000313" key="11">
    <source>
        <dbReference type="EMBL" id="KAK7069262.1"/>
    </source>
</evidence>
<dbReference type="SMART" id="SM00020">
    <property type="entry name" value="Tryp_SPc"/>
    <property type="match status" value="1"/>
</dbReference>
<dbReference type="InterPro" id="IPR033116">
    <property type="entry name" value="TRYPSIN_SER"/>
</dbReference>
<dbReference type="InterPro" id="IPR001254">
    <property type="entry name" value="Trypsin_dom"/>
</dbReference>
<dbReference type="GO" id="GO:0004252">
    <property type="term" value="F:serine-type endopeptidase activity"/>
    <property type="evidence" value="ECO:0007669"/>
    <property type="project" value="InterPro"/>
</dbReference>
<organism evidence="11 12">
    <name type="scientific">Halocaridina rubra</name>
    <name type="common">Hawaiian red shrimp</name>
    <dbReference type="NCBI Taxonomy" id="373956"/>
    <lineage>
        <taxon>Eukaryota</taxon>
        <taxon>Metazoa</taxon>
        <taxon>Ecdysozoa</taxon>
        <taxon>Arthropoda</taxon>
        <taxon>Crustacea</taxon>
        <taxon>Multicrustacea</taxon>
        <taxon>Malacostraca</taxon>
        <taxon>Eumalacostraca</taxon>
        <taxon>Eucarida</taxon>
        <taxon>Decapoda</taxon>
        <taxon>Pleocyemata</taxon>
        <taxon>Caridea</taxon>
        <taxon>Atyoidea</taxon>
        <taxon>Atyidae</taxon>
        <taxon>Halocaridina</taxon>
    </lineage>
</organism>
<evidence type="ECO:0000256" key="7">
    <source>
        <dbReference type="ARBA" id="ARBA00023157"/>
    </source>
</evidence>
<reference evidence="11 12" key="1">
    <citation type="submission" date="2023-11" db="EMBL/GenBank/DDBJ databases">
        <title>Halocaridina rubra genome assembly.</title>
        <authorList>
            <person name="Smith C."/>
        </authorList>
    </citation>
    <scope>NUCLEOTIDE SEQUENCE [LARGE SCALE GENOMIC DNA]</scope>
    <source>
        <strain evidence="11">EP-1</strain>
        <tissue evidence="11">Whole</tissue>
    </source>
</reference>
<dbReference type="PROSITE" id="PS00135">
    <property type="entry name" value="TRYPSIN_SER"/>
    <property type="match status" value="1"/>
</dbReference>
<evidence type="ECO:0000256" key="5">
    <source>
        <dbReference type="ARBA" id="ARBA00022825"/>
    </source>
</evidence>
<dbReference type="InterPro" id="IPR001314">
    <property type="entry name" value="Peptidase_S1A"/>
</dbReference>
<dbReference type="GO" id="GO:0006508">
    <property type="term" value="P:proteolysis"/>
    <property type="evidence" value="ECO:0007669"/>
    <property type="project" value="UniProtKB-KW"/>
</dbReference>
<keyword evidence="12" id="KW-1185">Reference proteome</keyword>
<dbReference type="InterPro" id="IPR009003">
    <property type="entry name" value="Peptidase_S1_PA"/>
</dbReference>
<dbReference type="CDD" id="cd00190">
    <property type="entry name" value="Tryp_SPc"/>
    <property type="match status" value="1"/>
</dbReference>
<dbReference type="PROSITE" id="PS00134">
    <property type="entry name" value="TRYPSIN_HIS"/>
    <property type="match status" value="1"/>
</dbReference>
<evidence type="ECO:0000256" key="8">
    <source>
        <dbReference type="RuleBase" id="RU363034"/>
    </source>
</evidence>
<evidence type="ECO:0000313" key="12">
    <source>
        <dbReference type="Proteomes" id="UP001381693"/>
    </source>
</evidence>
<dbReference type="InterPro" id="IPR043504">
    <property type="entry name" value="Peptidase_S1_PA_chymotrypsin"/>
</dbReference>
<feature type="domain" description="Peptidase S1" evidence="10">
    <location>
        <begin position="35"/>
        <end position="266"/>
    </location>
</feature>
<dbReference type="AlphaFoldDB" id="A0AAN9A4I5"/>
<evidence type="ECO:0000256" key="9">
    <source>
        <dbReference type="SAM" id="SignalP"/>
    </source>
</evidence>